<dbReference type="InterPro" id="IPR058548">
    <property type="entry name" value="MlaB-like_STAS"/>
</dbReference>
<dbReference type="SUPFAM" id="SSF52091">
    <property type="entry name" value="SpoIIaa-like"/>
    <property type="match status" value="1"/>
</dbReference>
<evidence type="ECO:0000259" key="2">
    <source>
        <dbReference type="PROSITE" id="PS50801"/>
    </source>
</evidence>
<dbReference type="PANTHER" id="PTHR33495:SF2">
    <property type="entry name" value="ANTI-SIGMA FACTOR ANTAGONIST TM_1081-RELATED"/>
    <property type="match status" value="1"/>
</dbReference>
<evidence type="ECO:0000313" key="3">
    <source>
        <dbReference type="EMBL" id="GAA3500463.1"/>
    </source>
</evidence>
<sequence>MSLDEAVTPRHTNAGGGGEQSPDRVDEYAPGGAGVIQYEWRDAWVVAAHGPYDMQSIKVLANALDTAARKRPKVVLDASGIDFADSALLNLLILTHQTAALRVAAPPRQLRRLLELTGTDTVLEVRETVEEAVAA</sequence>
<dbReference type="CDD" id="cd07043">
    <property type="entry name" value="STAS_anti-anti-sigma_factors"/>
    <property type="match status" value="1"/>
</dbReference>
<evidence type="ECO:0000313" key="4">
    <source>
        <dbReference type="Proteomes" id="UP001501455"/>
    </source>
</evidence>
<keyword evidence="4" id="KW-1185">Reference proteome</keyword>
<name>A0ABP6TYK9_9ACTN</name>
<dbReference type="PROSITE" id="PS50801">
    <property type="entry name" value="STAS"/>
    <property type="match status" value="1"/>
</dbReference>
<reference evidence="4" key="1">
    <citation type="journal article" date="2019" name="Int. J. Syst. Evol. Microbiol.">
        <title>The Global Catalogue of Microorganisms (GCM) 10K type strain sequencing project: providing services to taxonomists for standard genome sequencing and annotation.</title>
        <authorList>
            <consortium name="The Broad Institute Genomics Platform"/>
            <consortium name="The Broad Institute Genome Sequencing Center for Infectious Disease"/>
            <person name="Wu L."/>
            <person name="Ma J."/>
        </authorList>
    </citation>
    <scope>NUCLEOTIDE SEQUENCE [LARGE SCALE GENOMIC DNA]</scope>
    <source>
        <strain evidence="4">JCM 4816</strain>
    </source>
</reference>
<organism evidence="3 4">
    <name type="scientific">Streptomyces prasinosporus</name>
    <dbReference type="NCBI Taxonomy" id="68256"/>
    <lineage>
        <taxon>Bacteria</taxon>
        <taxon>Bacillati</taxon>
        <taxon>Actinomycetota</taxon>
        <taxon>Actinomycetes</taxon>
        <taxon>Kitasatosporales</taxon>
        <taxon>Streptomycetaceae</taxon>
        <taxon>Streptomyces</taxon>
        <taxon>Streptomyces albogriseolus group</taxon>
    </lineage>
</organism>
<feature type="domain" description="STAS" evidence="2">
    <location>
        <begin position="45"/>
        <end position="135"/>
    </location>
</feature>
<comment type="caution">
    <text evidence="3">The sequence shown here is derived from an EMBL/GenBank/DDBJ whole genome shotgun (WGS) entry which is preliminary data.</text>
</comment>
<feature type="region of interest" description="Disordered" evidence="1">
    <location>
        <begin position="1"/>
        <end position="28"/>
    </location>
</feature>
<accession>A0ABP6TYK9</accession>
<dbReference type="InterPro" id="IPR036513">
    <property type="entry name" value="STAS_dom_sf"/>
</dbReference>
<dbReference type="Proteomes" id="UP001501455">
    <property type="component" value="Unassembled WGS sequence"/>
</dbReference>
<evidence type="ECO:0000256" key="1">
    <source>
        <dbReference type="SAM" id="MobiDB-lite"/>
    </source>
</evidence>
<proteinExistence type="predicted"/>
<dbReference type="Gene3D" id="3.30.750.24">
    <property type="entry name" value="STAS domain"/>
    <property type="match status" value="1"/>
</dbReference>
<dbReference type="Pfam" id="PF13466">
    <property type="entry name" value="STAS_2"/>
    <property type="match status" value="1"/>
</dbReference>
<dbReference type="EMBL" id="BAAAXF010000054">
    <property type="protein sequence ID" value="GAA3500463.1"/>
    <property type="molecule type" value="Genomic_DNA"/>
</dbReference>
<dbReference type="InterPro" id="IPR002645">
    <property type="entry name" value="STAS_dom"/>
</dbReference>
<dbReference type="PANTHER" id="PTHR33495">
    <property type="entry name" value="ANTI-SIGMA FACTOR ANTAGONIST TM_1081-RELATED-RELATED"/>
    <property type="match status" value="1"/>
</dbReference>
<protein>
    <recommendedName>
        <fullName evidence="2">STAS domain-containing protein</fullName>
    </recommendedName>
</protein>
<gene>
    <name evidence="3" type="ORF">GCM10019016_075690</name>
</gene>